<dbReference type="Gene3D" id="1.10.260.40">
    <property type="entry name" value="lambda repressor-like DNA-binding domains"/>
    <property type="match status" value="1"/>
</dbReference>
<dbReference type="InterPro" id="IPR010982">
    <property type="entry name" value="Lambda_DNA-bd_dom_sf"/>
</dbReference>
<organism evidence="2 3">
    <name type="scientific">Lachnotalea glycerini</name>
    <dbReference type="NCBI Taxonomy" id="1763509"/>
    <lineage>
        <taxon>Bacteria</taxon>
        <taxon>Bacillati</taxon>
        <taxon>Bacillota</taxon>
        <taxon>Clostridia</taxon>
        <taxon>Lachnospirales</taxon>
        <taxon>Lachnospiraceae</taxon>
        <taxon>Lachnotalea</taxon>
    </lineage>
</organism>
<dbReference type="GO" id="GO:0003677">
    <property type="term" value="F:DNA binding"/>
    <property type="evidence" value="ECO:0007669"/>
    <property type="project" value="InterPro"/>
</dbReference>
<dbReference type="SMART" id="SM00530">
    <property type="entry name" value="HTH_XRE"/>
    <property type="match status" value="1"/>
</dbReference>
<gene>
    <name evidence="2" type="ORF">C8E03_102527</name>
</gene>
<dbReference type="SUPFAM" id="SSF47413">
    <property type="entry name" value="lambda repressor-like DNA-binding domains"/>
    <property type="match status" value="1"/>
</dbReference>
<dbReference type="Proteomes" id="UP000247523">
    <property type="component" value="Unassembled WGS sequence"/>
</dbReference>
<sequence>MNTDHRLRFGKYVETLRKSKGKSLRETAKAIKVSPQFYSEVEKGRSSTFTSERLKSLAYYLMLDDEETHTLYDMAAESRSSNDITTPQDCADYMLCNSYVIEALRLSMETGAGEKEWQVLLNELKARKG</sequence>
<dbReference type="Pfam" id="PF13560">
    <property type="entry name" value="HTH_31"/>
    <property type="match status" value="1"/>
</dbReference>
<proteinExistence type="predicted"/>
<name>A0A318EW23_9FIRM</name>
<evidence type="ECO:0000259" key="1">
    <source>
        <dbReference type="PROSITE" id="PS50943"/>
    </source>
</evidence>
<feature type="domain" description="HTH cro/C1-type" evidence="1">
    <location>
        <begin position="13"/>
        <end position="61"/>
    </location>
</feature>
<evidence type="ECO:0000313" key="2">
    <source>
        <dbReference type="EMBL" id="PXV93752.1"/>
    </source>
</evidence>
<dbReference type="RefSeq" id="WP_110290607.1">
    <property type="nucleotide sequence ID" value="NZ_QICS01000002.1"/>
</dbReference>
<evidence type="ECO:0000313" key="3">
    <source>
        <dbReference type="Proteomes" id="UP000247523"/>
    </source>
</evidence>
<dbReference type="PROSITE" id="PS50943">
    <property type="entry name" value="HTH_CROC1"/>
    <property type="match status" value="1"/>
</dbReference>
<dbReference type="AlphaFoldDB" id="A0A318EW23"/>
<protein>
    <submittedName>
        <fullName evidence="2">Transcriptional regulator with XRE-family HTH domain</fullName>
    </submittedName>
</protein>
<reference evidence="2 3" key="1">
    <citation type="submission" date="2018-05" db="EMBL/GenBank/DDBJ databases">
        <title>Genomic Encyclopedia of Type Strains, Phase IV (KMG-IV): sequencing the most valuable type-strain genomes for metagenomic binning, comparative biology and taxonomic classification.</title>
        <authorList>
            <person name="Goeker M."/>
        </authorList>
    </citation>
    <scope>NUCLEOTIDE SEQUENCE [LARGE SCALE GENOMIC DNA]</scope>
    <source>
        <strain evidence="2 3">DSM 28816</strain>
    </source>
</reference>
<comment type="caution">
    <text evidence="2">The sequence shown here is derived from an EMBL/GenBank/DDBJ whole genome shotgun (WGS) entry which is preliminary data.</text>
</comment>
<dbReference type="EMBL" id="QICS01000002">
    <property type="protein sequence ID" value="PXV93752.1"/>
    <property type="molecule type" value="Genomic_DNA"/>
</dbReference>
<dbReference type="InterPro" id="IPR001387">
    <property type="entry name" value="Cro/C1-type_HTH"/>
</dbReference>
<dbReference type="CDD" id="cd00093">
    <property type="entry name" value="HTH_XRE"/>
    <property type="match status" value="1"/>
</dbReference>
<accession>A0A318EW23</accession>